<organism evidence="2 3">
    <name type="scientific">Corynebacterium oculi</name>
    <dbReference type="NCBI Taxonomy" id="1544416"/>
    <lineage>
        <taxon>Bacteria</taxon>
        <taxon>Bacillati</taxon>
        <taxon>Actinomycetota</taxon>
        <taxon>Actinomycetes</taxon>
        <taxon>Mycobacteriales</taxon>
        <taxon>Corynebacteriaceae</taxon>
        <taxon>Corynebacterium</taxon>
    </lineage>
</organism>
<dbReference type="PATRIC" id="fig|1544416.3.peg.1824"/>
<dbReference type="STRING" id="1544416.Cocul_01824"/>
<dbReference type="PANTHER" id="PTHR21089">
    <property type="entry name" value="SHIKIMATE DEHYDROGENASE"/>
    <property type="match status" value="1"/>
</dbReference>
<dbReference type="Gene3D" id="3.40.50.10860">
    <property type="entry name" value="Leucine Dehydrogenase, chain A, domain 1"/>
    <property type="match status" value="1"/>
</dbReference>
<dbReference type="SUPFAM" id="SSF51735">
    <property type="entry name" value="NAD(P)-binding Rossmann-fold domains"/>
    <property type="match status" value="1"/>
</dbReference>
<dbReference type="PANTHER" id="PTHR21089:SF9">
    <property type="entry name" value="SHIKIMATE DEHYDROGENASE-LIKE PROTEIN HI_0607"/>
    <property type="match status" value="1"/>
</dbReference>
<dbReference type="OrthoDB" id="9792692at2"/>
<dbReference type="GO" id="GO:0019632">
    <property type="term" value="P:shikimate metabolic process"/>
    <property type="evidence" value="ECO:0007669"/>
    <property type="project" value="TreeGrafter"/>
</dbReference>
<accession>A0A0Q0UBT0</accession>
<sequence length="277" mass="29279">MVNLVDRDTTLCISLAARPSNHGVRFHNWLYAQLGLNYFYKSIAPEDITAAVVGIRGLGIRGAGVSMPYKQEVIPLLDSLDPSAERLESVNTIVNEGGHLTGYNTDYLAVKSLVETHRIDPALPVALRGSGGMASAVATALSDAGFHGTIVARNHLTGTRLASRLGWEYSTEVPGEAAFLVNVTPLGMRGPEESTQAFSDADLAHAQAVCDAVAMPVTTPLICRSRTLGLPVIHGGEIIALQAAEQFALYTGITPTPAQVRAAEEYAASQEALDATA</sequence>
<dbReference type="GO" id="GO:0004764">
    <property type="term" value="F:shikimate 3-dehydrogenase (NADP+) activity"/>
    <property type="evidence" value="ECO:0007669"/>
    <property type="project" value="InterPro"/>
</dbReference>
<keyword evidence="3" id="KW-1185">Reference proteome</keyword>
<name>A0A0Q0UBT0_9CORY</name>
<gene>
    <name evidence="2" type="ORF">Cocul_01824</name>
</gene>
<dbReference type="NCBIfam" id="NF009202">
    <property type="entry name" value="PRK12550.1"/>
    <property type="match status" value="1"/>
</dbReference>
<dbReference type="Proteomes" id="UP000050517">
    <property type="component" value="Unassembled WGS sequence"/>
</dbReference>
<reference evidence="2 3" key="1">
    <citation type="submission" date="2015-10" db="EMBL/GenBank/DDBJ databases">
        <title>Corynebacteirum lowii and Corynebacterium oculi species nova, derived from human clinical disease and and emended description of Corynebacterium mastiditis.</title>
        <authorList>
            <person name="Bernard K."/>
            <person name="Pacheco A.L."/>
            <person name="Mcdougall C."/>
            <person name="Burtx T."/>
            <person name="Weibe D."/>
            <person name="Tyler S."/>
            <person name="Olson A.B."/>
            <person name="Cnockaert M."/>
            <person name="Eguchi H."/>
            <person name="Kuwahara T."/>
            <person name="Nakayama-Imaohji H."/>
            <person name="Boudewijins M."/>
            <person name="Van Hoecke F."/>
            <person name="Bernier A.-M."/>
            <person name="Vandamme P."/>
        </authorList>
    </citation>
    <scope>NUCLEOTIDE SEQUENCE [LARGE SCALE GENOMIC DNA]</scope>
    <source>
        <strain evidence="2 3">NML 130210</strain>
    </source>
</reference>
<dbReference type="AlphaFoldDB" id="A0A0Q0UBT0"/>
<dbReference type="RefSeq" id="WP_055122899.1">
    <property type="nucleotide sequence ID" value="NZ_LKST01000003.1"/>
</dbReference>
<proteinExistence type="predicted"/>
<dbReference type="GO" id="GO:0050661">
    <property type="term" value="F:NADP binding"/>
    <property type="evidence" value="ECO:0007669"/>
    <property type="project" value="TreeGrafter"/>
</dbReference>
<dbReference type="InterPro" id="IPR036291">
    <property type="entry name" value="NAD(P)-bd_dom_sf"/>
</dbReference>
<feature type="domain" description="Shikimate dehydrogenase substrate binding N-terminal" evidence="1">
    <location>
        <begin position="26"/>
        <end position="93"/>
    </location>
</feature>
<dbReference type="InterPro" id="IPR022893">
    <property type="entry name" value="Shikimate_DH_fam"/>
</dbReference>
<dbReference type="EC" id="1.1.1.-" evidence="2"/>
<dbReference type="InterPro" id="IPR013708">
    <property type="entry name" value="Shikimate_DH-bd_N"/>
</dbReference>
<evidence type="ECO:0000259" key="1">
    <source>
        <dbReference type="Pfam" id="PF08501"/>
    </source>
</evidence>
<evidence type="ECO:0000313" key="2">
    <source>
        <dbReference type="EMBL" id="KQB83752.1"/>
    </source>
</evidence>
<dbReference type="GO" id="GO:0005829">
    <property type="term" value="C:cytosol"/>
    <property type="evidence" value="ECO:0007669"/>
    <property type="project" value="TreeGrafter"/>
</dbReference>
<protein>
    <submittedName>
        <fullName evidence="2">Shikimate 5-dehydrogenase-like protein</fullName>
        <ecNumber evidence="2">1.1.1.-</ecNumber>
    </submittedName>
</protein>
<dbReference type="Pfam" id="PF08501">
    <property type="entry name" value="Shikimate_dh_N"/>
    <property type="match status" value="1"/>
</dbReference>
<keyword evidence="2" id="KW-0560">Oxidoreductase</keyword>
<dbReference type="Gene3D" id="3.40.50.720">
    <property type="entry name" value="NAD(P)-binding Rossmann-like Domain"/>
    <property type="match status" value="1"/>
</dbReference>
<dbReference type="CDD" id="cd01065">
    <property type="entry name" value="NAD_bind_Shikimate_DH"/>
    <property type="match status" value="1"/>
</dbReference>
<comment type="caution">
    <text evidence="2">The sequence shown here is derived from an EMBL/GenBank/DDBJ whole genome shotgun (WGS) entry which is preliminary data.</text>
</comment>
<dbReference type="InterPro" id="IPR046346">
    <property type="entry name" value="Aminoacid_DH-like_N_sf"/>
</dbReference>
<dbReference type="SUPFAM" id="SSF53223">
    <property type="entry name" value="Aminoacid dehydrogenase-like, N-terminal domain"/>
    <property type="match status" value="1"/>
</dbReference>
<dbReference type="EMBL" id="LKST01000003">
    <property type="protein sequence ID" value="KQB83752.1"/>
    <property type="molecule type" value="Genomic_DNA"/>
</dbReference>
<dbReference type="GO" id="GO:0009423">
    <property type="term" value="P:chorismate biosynthetic process"/>
    <property type="evidence" value="ECO:0007669"/>
    <property type="project" value="TreeGrafter"/>
</dbReference>
<evidence type="ECO:0000313" key="3">
    <source>
        <dbReference type="Proteomes" id="UP000050517"/>
    </source>
</evidence>